<sequence length="692" mass="78813">MAFNVRNTNPKSVTEILTADSLPYEVTKLQDIRIPMKDGAELQAHIWIPTKAWEGQLSVGTLVEYIPYRTDVTIQRDSIRHSYYSGNGLASIRIDMRGASSSDGLLLDEYILQEQDDCLEAFDWIIQQKWSNGNIGMFGKSWGGFNGLQVAARQHPALKTIITLMSTDDRYSDDVHYRGGCMLASDMLWWGSTMLAYTPRPQDPKVVGDKWKENFLERLDIEPMVKNWVTHQTRDDYWKHGSICEDYSKVDIPVLAVGGWRDGYTNPVFRMVENLPNPDSCGLVGPWVHEYPEMAEPAPKIGYQQLSLEWFTKYLHPEKNSTFTLPRLTAYVQDPSSIADSYVFREGKWVSVDNVKDKKYLSYYFSKDEKLALEQNEDELDYQFSGDLAHGMFRGTYCPFGFKGDFPSDQKLEDSKCLCFDSPVISEDSDLLGQPVVKLTVSSDKKLANLSVRLVDMYPNDGEHVLISWGQLNLSHRQSDEFPEYLEPGKKYDIKIGLDVLGIKLEKGHKLRVALSTCDWPQSWPSAETPSLKLFKGELILPLVNEANVVNSPDFASPTIVKPIKVEIIQPYGRSKTVTYDYPNDSWNLTDVQDSGAVKIHDFGDVTGIYNGSSNTNTWKISGSDPLSAYNECKWTYIMGRDEDNWHIKLETSSVIKADKDNFYLTNKVEAYENEKKIADKLWDDVIPRGYL</sequence>
<dbReference type="AlphaFoldDB" id="A0A1E4T6R9"/>
<evidence type="ECO:0000256" key="1">
    <source>
        <dbReference type="ARBA" id="ARBA00022801"/>
    </source>
</evidence>
<dbReference type="Gene3D" id="2.60.120.260">
    <property type="entry name" value="Galactose-binding domain-like"/>
    <property type="match status" value="1"/>
</dbReference>
<dbReference type="Pfam" id="PF08530">
    <property type="entry name" value="PepX_C"/>
    <property type="match status" value="1"/>
</dbReference>
<dbReference type="EMBL" id="KV453848">
    <property type="protein sequence ID" value="ODV87443.1"/>
    <property type="molecule type" value="Genomic_DNA"/>
</dbReference>
<evidence type="ECO:0000313" key="4">
    <source>
        <dbReference type="Proteomes" id="UP000094801"/>
    </source>
</evidence>
<reference evidence="4" key="1">
    <citation type="submission" date="2016-04" db="EMBL/GenBank/DDBJ databases">
        <title>Comparative genomics of biotechnologically important yeasts.</title>
        <authorList>
            <consortium name="DOE Joint Genome Institute"/>
            <person name="Riley R."/>
            <person name="Haridas S."/>
            <person name="Wolfe K.H."/>
            <person name="Lopes M.R."/>
            <person name="Hittinger C.T."/>
            <person name="Goker M."/>
            <person name="Salamov A."/>
            <person name="Wisecaver J."/>
            <person name="Long T.M."/>
            <person name="Aerts A.L."/>
            <person name="Barry K."/>
            <person name="Choi C."/>
            <person name="Clum A."/>
            <person name="Coughlan A.Y."/>
            <person name="Deshpande S."/>
            <person name="Douglass A.P."/>
            <person name="Hanson S.J."/>
            <person name="Klenk H.-P."/>
            <person name="Labutti K."/>
            <person name="Lapidus A."/>
            <person name="Lindquist E."/>
            <person name="Lipzen A."/>
            <person name="Meier-Kolthoff J.P."/>
            <person name="Ohm R.A."/>
            <person name="Otillar R.P."/>
            <person name="Pangilinan J."/>
            <person name="Peng Y."/>
            <person name="Rokas A."/>
            <person name="Rosa C.A."/>
            <person name="Scheuner C."/>
            <person name="Sibirny A.A."/>
            <person name="Slot J.C."/>
            <person name="Stielow J.B."/>
            <person name="Sun H."/>
            <person name="Kurtzman C.P."/>
            <person name="Blackwell M."/>
            <person name="Grigoriev I.V."/>
            <person name="Jeffries T.W."/>
        </authorList>
    </citation>
    <scope>NUCLEOTIDE SEQUENCE [LARGE SCALE GENOMIC DNA]</scope>
    <source>
        <strain evidence="4">NRRL YB-2248</strain>
    </source>
</reference>
<name>A0A1E4T6R9_9ASCO</name>
<dbReference type="Proteomes" id="UP000094801">
    <property type="component" value="Unassembled WGS sequence"/>
</dbReference>
<dbReference type="Pfam" id="PF02129">
    <property type="entry name" value="Peptidase_S15"/>
    <property type="match status" value="1"/>
</dbReference>
<dbReference type="InterPro" id="IPR000383">
    <property type="entry name" value="Xaa-Pro-like_dom"/>
</dbReference>
<organism evidence="3 4">
    <name type="scientific">[Candida] arabinofermentans NRRL YB-2248</name>
    <dbReference type="NCBI Taxonomy" id="983967"/>
    <lineage>
        <taxon>Eukaryota</taxon>
        <taxon>Fungi</taxon>
        <taxon>Dikarya</taxon>
        <taxon>Ascomycota</taxon>
        <taxon>Saccharomycotina</taxon>
        <taxon>Pichiomycetes</taxon>
        <taxon>Pichiales</taxon>
        <taxon>Pichiaceae</taxon>
        <taxon>Ogataea</taxon>
        <taxon>Ogataea/Candida clade</taxon>
    </lineage>
</organism>
<proteinExistence type="predicted"/>
<feature type="domain" description="Xaa-Pro dipeptidyl-peptidase C-terminal" evidence="2">
    <location>
        <begin position="308"/>
        <end position="561"/>
    </location>
</feature>
<dbReference type="Gene3D" id="3.40.50.1820">
    <property type="entry name" value="alpha/beta hydrolase"/>
    <property type="match status" value="1"/>
</dbReference>
<accession>A0A1E4T6R9</accession>
<gene>
    <name evidence="3" type="ORF">CANARDRAFT_195088</name>
</gene>
<dbReference type="STRING" id="983967.A0A1E4T6R9"/>
<keyword evidence="4" id="KW-1185">Reference proteome</keyword>
<dbReference type="NCBIfam" id="TIGR00976">
    <property type="entry name" value="CocE_NonD"/>
    <property type="match status" value="1"/>
</dbReference>
<evidence type="ECO:0000259" key="2">
    <source>
        <dbReference type="SMART" id="SM00939"/>
    </source>
</evidence>
<dbReference type="OrthoDB" id="416441at2759"/>
<dbReference type="SUPFAM" id="SSF53474">
    <property type="entry name" value="alpha/beta-Hydrolases"/>
    <property type="match status" value="1"/>
</dbReference>
<dbReference type="PANTHER" id="PTHR43056">
    <property type="entry name" value="PEPTIDASE S9 PROLYL OLIGOPEPTIDASE"/>
    <property type="match status" value="1"/>
</dbReference>
<dbReference type="InterPro" id="IPR029058">
    <property type="entry name" value="AB_hydrolase_fold"/>
</dbReference>
<dbReference type="SMART" id="SM00939">
    <property type="entry name" value="PepX_C"/>
    <property type="match status" value="1"/>
</dbReference>
<dbReference type="InterPro" id="IPR050585">
    <property type="entry name" value="Xaa-Pro_dipeptidyl-ppase/CocE"/>
</dbReference>
<dbReference type="PANTHER" id="PTHR43056:SF10">
    <property type="entry name" value="COCE_NOND FAMILY, PUTATIVE (AFU_ORTHOLOGUE AFUA_7G00600)-RELATED"/>
    <property type="match status" value="1"/>
</dbReference>
<evidence type="ECO:0000313" key="3">
    <source>
        <dbReference type="EMBL" id="ODV87443.1"/>
    </source>
</evidence>
<dbReference type="InterPro" id="IPR008979">
    <property type="entry name" value="Galactose-bd-like_sf"/>
</dbReference>
<dbReference type="InterPro" id="IPR013736">
    <property type="entry name" value="Xaa-Pro_dipept_C"/>
</dbReference>
<dbReference type="SUPFAM" id="SSF49785">
    <property type="entry name" value="Galactose-binding domain-like"/>
    <property type="match status" value="1"/>
</dbReference>
<dbReference type="GO" id="GO:0008239">
    <property type="term" value="F:dipeptidyl-peptidase activity"/>
    <property type="evidence" value="ECO:0007669"/>
    <property type="project" value="InterPro"/>
</dbReference>
<keyword evidence="1" id="KW-0378">Hydrolase</keyword>
<dbReference type="InterPro" id="IPR005674">
    <property type="entry name" value="CocE/Ser_esterase"/>
</dbReference>
<protein>
    <recommendedName>
        <fullName evidence="2">Xaa-Pro dipeptidyl-peptidase C-terminal domain-containing protein</fullName>
    </recommendedName>
</protein>
<dbReference type="Gene3D" id="1.10.3020.10">
    <property type="entry name" value="alpha-amino acid ester hydrolase ( Helical cap domain)"/>
    <property type="match status" value="1"/>
</dbReference>